<name>A0A5J9U358_9POAL</name>
<evidence type="ECO:0000313" key="4">
    <source>
        <dbReference type="Proteomes" id="UP000324897"/>
    </source>
</evidence>
<sequence>MDRIPNGAAAAEPGGARSSSQRSGDVSAYVWLMAKIVQAPEDAGVLLAAEVVCSSTEGSESVARFFREVGAAAEELEKSYLGEVLAEKLRQRTCLSPLLRKRADVLRYYINVPWRLIVAFVTVVTTVASILQTIAAAFKLK</sequence>
<dbReference type="EMBL" id="RWGY01000029">
    <property type="protein sequence ID" value="TVU18034.1"/>
    <property type="molecule type" value="Genomic_DNA"/>
</dbReference>
<keyword evidence="2" id="KW-1133">Transmembrane helix</keyword>
<evidence type="ECO:0000313" key="3">
    <source>
        <dbReference type="EMBL" id="TVU18034.1"/>
    </source>
</evidence>
<accession>A0A5J9U358</accession>
<dbReference type="Gramene" id="TVU18034">
    <property type="protein sequence ID" value="TVU18034"/>
    <property type="gene ID" value="EJB05_34101"/>
</dbReference>
<dbReference type="InterPro" id="IPR004158">
    <property type="entry name" value="DUF247_pln"/>
</dbReference>
<evidence type="ECO:0000256" key="2">
    <source>
        <dbReference type="SAM" id="Phobius"/>
    </source>
</evidence>
<feature type="transmembrane region" description="Helical" evidence="2">
    <location>
        <begin position="116"/>
        <end position="138"/>
    </location>
</feature>
<dbReference type="Proteomes" id="UP000324897">
    <property type="component" value="Chromosome 7"/>
</dbReference>
<dbReference type="Pfam" id="PF03140">
    <property type="entry name" value="DUF247"/>
    <property type="match status" value="1"/>
</dbReference>
<dbReference type="AlphaFoldDB" id="A0A5J9U358"/>
<organism evidence="3 4">
    <name type="scientific">Eragrostis curvula</name>
    <name type="common">weeping love grass</name>
    <dbReference type="NCBI Taxonomy" id="38414"/>
    <lineage>
        <taxon>Eukaryota</taxon>
        <taxon>Viridiplantae</taxon>
        <taxon>Streptophyta</taxon>
        <taxon>Embryophyta</taxon>
        <taxon>Tracheophyta</taxon>
        <taxon>Spermatophyta</taxon>
        <taxon>Magnoliopsida</taxon>
        <taxon>Liliopsida</taxon>
        <taxon>Poales</taxon>
        <taxon>Poaceae</taxon>
        <taxon>PACMAD clade</taxon>
        <taxon>Chloridoideae</taxon>
        <taxon>Eragrostideae</taxon>
        <taxon>Eragrostidinae</taxon>
        <taxon>Eragrostis</taxon>
    </lineage>
</organism>
<gene>
    <name evidence="3" type="ORF">EJB05_34101</name>
</gene>
<keyword evidence="2" id="KW-0472">Membrane</keyword>
<protein>
    <submittedName>
        <fullName evidence="3">Uncharacterized protein</fullName>
    </submittedName>
</protein>
<proteinExistence type="predicted"/>
<keyword evidence="4" id="KW-1185">Reference proteome</keyword>
<feature type="compositionally biased region" description="Low complexity" evidence="1">
    <location>
        <begin position="7"/>
        <end position="16"/>
    </location>
</feature>
<keyword evidence="2" id="KW-0812">Transmembrane</keyword>
<feature type="region of interest" description="Disordered" evidence="1">
    <location>
        <begin position="1"/>
        <end position="22"/>
    </location>
</feature>
<reference evidence="3 4" key="1">
    <citation type="journal article" date="2019" name="Sci. Rep.">
        <title>A high-quality genome of Eragrostis curvula grass provides insights into Poaceae evolution and supports new strategies to enhance forage quality.</title>
        <authorList>
            <person name="Carballo J."/>
            <person name="Santos B.A.C.M."/>
            <person name="Zappacosta D."/>
            <person name="Garbus I."/>
            <person name="Selva J.P."/>
            <person name="Gallo C.A."/>
            <person name="Diaz A."/>
            <person name="Albertini E."/>
            <person name="Caccamo M."/>
            <person name="Echenique V."/>
        </authorList>
    </citation>
    <scope>NUCLEOTIDE SEQUENCE [LARGE SCALE GENOMIC DNA]</scope>
    <source>
        <strain evidence="4">cv. Victoria</strain>
        <tissue evidence="3">Leaf</tissue>
    </source>
</reference>
<comment type="caution">
    <text evidence="3">The sequence shown here is derived from an EMBL/GenBank/DDBJ whole genome shotgun (WGS) entry which is preliminary data.</text>
</comment>
<evidence type="ECO:0000256" key="1">
    <source>
        <dbReference type="SAM" id="MobiDB-lite"/>
    </source>
</evidence>
<feature type="non-terminal residue" evidence="3">
    <location>
        <position position="1"/>
    </location>
</feature>